<name>A0A023AXV1_GRENI</name>
<comment type="caution">
    <text evidence="1">The sequence shown here is derived from an EMBL/GenBank/DDBJ whole genome shotgun (WGS) entry which is preliminary data.</text>
</comment>
<protein>
    <submittedName>
        <fullName evidence="1">Uncharacterized protein</fullName>
    </submittedName>
</protein>
<keyword evidence="2" id="KW-1185">Reference proteome</keyword>
<proteinExistence type="predicted"/>
<reference evidence="1" key="1">
    <citation type="submission" date="2013-12" db="EMBL/GenBank/DDBJ databases">
        <authorList>
            <person name="Omoto C.K."/>
            <person name="Sibley D."/>
            <person name="Venepally P."/>
            <person name="Hadjithomas M."/>
            <person name="Karamycheva S."/>
            <person name="Brunk B."/>
            <person name="Roos D."/>
            <person name="Caler E."/>
            <person name="Lorenzi H."/>
        </authorList>
    </citation>
    <scope>NUCLEOTIDE SEQUENCE</scope>
</reference>
<sequence length="486" mass="54678">MKILFALGSRIVLATDGGAIIVRDGSKILFQFQGDRIDKINDAVCMHTRVRAMFYSPVGIAPNTSDDQKFQDQEIQDQAVKNNEVPDQEVQDRGDVGFLVPILRVHLNETLGRHFANLAFRKLIRLRDHFNIVHKIGAVIDTGDCVVFLPVSALVPVHGPLLTSPLSTQLALELVQRSISVVEFGYKAVEKSPCVTQDLLWIRSPHPNVIGIEEVEQRRTFNRAANLLGLHPDINQHCMFPEQLRDRDIMKYMTTTMPGIFDDEKLVEGKEDPNELDWSVDDTFLFLGYQPGAAYCSLRRSTRHSWRANSLKRSMIFSHPLLSTAFNPQQRVTGYAWHPTDARLLAVTDSFGRLSVWDVQSIRLVCYHKATRELQAAWPSPPVPETTPSRGHLQSGEAPILPQQSLTQESLPLETTKAALVVCMYYPSRGLVEYLDVWTNTIVHQTTTIRDGIISERDSVHDLVFIINLETQSPPLTYPIAAQNGA</sequence>
<accession>A0A023AXV1</accession>
<dbReference type="VEuPathDB" id="CryptoDB:GNI_170090"/>
<dbReference type="EMBL" id="AFNH02001274">
    <property type="protein sequence ID" value="EZG43482.1"/>
    <property type="molecule type" value="Genomic_DNA"/>
</dbReference>
<dbReference type="SUPFAM" id="SSF82171">
    <property type="entry name" value="DPP6 N-terminal domain-like"/>
    <property type="match status" value="1"/>
</dbReference>
<organism evidence="1 2">
    <name type="scientific">Gregarina niphandrodes</name>
    <name type="common">Septate eugregarine</name>
    <dbReference type="NCBI Taxonomy" id="110365"/>
    <lineage>
        <taxon>Eukaryota</taxon>
        <taxon>Sar</taxon>
        <taxon>Alveolata</taxon>
        <taxon>Apicomplexa</taxon>
        <taxon>Conoidasida</taxon>
        <taxon>Gregarinasina</taxon>
        <taxon>Eugregarinorida</taxon>
        <taxon>Gregarinidae</taxon>
        <taxon>Gregarina</taxon>
    </lineage>
</organism>
<gene>
    <name evidence="1" type="ORF">GNI_170090</name>
</gene>
<dbReference type="Proteomes" id="UP000019763">
    <property type="component" value="Unassembled WGS sequence"/>
</dbReference>
<dbReference type="RefSeq" id="XP_011133281.1">
    <property type="nucleotide sequence ID" value="XM_011134979.1"/>
</dbReference>
<evidence type="ECO:0000313" key="1">
    <source>
        <dbReference type="EMBL" id="EZG43482.1"/>
    </source>
</evidence>
<evidence type="ECO:0000313" key="2">
    <source>
        <dbReference type="Proteomes" id="UP000019763"/>
    </source>
</evidence>
<dbReference type="AlphaFoldDB" id="A0A023AXV1"/>
<dbReference type="GeneID" id="22915824"/>